<feature type="compositionally biased region" description="Acidic residues" evidence="1">
    <location>
        <begin position="186"/>
        <end position="236"/>
    </location>
</feature>
<evidence type="ECO:0000256" key="1">
    <source>
        <dbReference type="SAM" id="MobiDB-lite"/>
    </source>
</evidence>
<dbReference type="AlphaFoldDB" id="T1KP15"/>
<feature type="compositionally biased region" description="Acidic residues" evidence="1">
    <location>
        <begin position="161"/>
        <end position="180"/>
    </location>
</feature>
<sequence length="236" mass="26782">MKKFRGFPDKLRVNGPAIGPAAPFGTLICTRTSLRDSSGGGCLFEEPGSIDCALRRDDRVFDVYKAVFFITTTIDVPTFNTQILRKIKNMYMNTLGTFSPEFHPAQFVTHANGISWIFHDAIDHFINPCVLLPYIRKNFDREIIIFYNEVQKFIKEGSPIIDDEDAPEEDDETEEEDEPDEKQPEEGEPEEVEPEEVEPEEDDPKGDETEEEDHIEAEDEGGDQEDAEEDDAGDEA</sequence>
<keyword evidence="3" id="KW-1185">Reference proteome</keyword>
<reference evidence="2" key="2">
    <citation type="submission" date="2015-06" db="UniProtKB">
        <authorList>
            <consortium name="EnsemblMetazoa"/>
        </authorList>
    </citation>
    <scope>IDENTIFICATION</scope>
</reference>
<name>T1KP15_TETUR</name>
<evidence type="ECO:0000313" key="2">
    <source>
        <dbReference type="EnsemblMetazoa" id="tetur16g03040.1"/>
    </source>
</evidence>
<organism evidence="2 3">
    <name type="scientific">Tetranychus urticae</name>
    <name type="common">Two-spotted spider mite</name>
    <dbReference type="NCBI Taxonomy" id="32264"/>
    <lineage>
        <taxon>Eukaryota</taxon>
        <taxon>Metazoa</taxon>
        <taxon>Ecdysozoa</taxon>
        <taxon>Arthropoda</taxon>
        <taxon>Chelicerata</taxon>
        <taxon>Arachnida</taxon>
        <taxon>Acari</taxon>
        <taxon>Acariformes</taxon>
        <taxon>Trombidiformes</taxon>
        <taxon>Prostigmata</taxon>
        <taxon>Eleutherengona</taxon>
        <taxon>Raphignathae</taxon>
        <taxon>Tetranychoidea</taxon>
        <taxon>Tetranychidae</taxon>
        <taxon>Tetranychus</taxon>
    </lineage>
</organism>
<dbReference type="Proteomes" id="UP000015104">
    <property type="component" value="Unassembled WGS sequence"/>
</dbReference>
<proteinExistence type="predicted"/>
<reference evidence="3" key="1">
    <citation type="submission" date="2011-08" db="EMBL/GenBank/DDBJ databases">
        <authorList>
            <person name="Rombauts S."/>
        </authorList>
    </citation>
    <scope>NUCLEOTIDE SEQUENCE</scope>
    <source>
        <strain evidence="3">London</strain>
    </source>
</reference>
<dbReference type="EMBL" id="CAEY01000284">
    <property type="status" value="NOT_ANNOTATED_CDS"/>
    <property type="molecule type" value="Genomic_DNA"/>
</dbReference>
<accession>T1KP15</accession>
<evidence type="ECO:0000313" key="3">
    <source>
        <dbReference type="Proteomes" id="UP000015104"/>
    </source>
</evidence>
<protein>
    <submittedName>
        <fullName evidence="2">Uncharacterized protein</fullName>
    </submittedName>
</protein>
<feature type="region of interest" description="Disordered" evidence="1">
    <location>
        <begin position="157"/>
        <end position="236"/>
    </location>
</feature>
<dbReference type="EnsemblMetazoa" id="tetur16g03040.1">
    <property type="protein sequence ID" value="tetur16g03040.1"/>
    <property type="gene ID" value="tetur16g03040"/>
</dbReference>
<dbReference type="HOGENOM" id="CLU_1176764_0_0_1"/>